<organism evidence="1 2">
    <name type="scientific">Amycolatopsis carbonis</name>
    <dbReference type="NCBI Taxonomy" id="715471"/>
    <lineage>
        <taxon>Bacteria</taxon>
        <taxon>Bacillati</taxon>
        <taxon>Actinomycetota</taxon>
        <taxon>Actinomycetes</taxon>
        <taxon>Pseudonocardiales</taxon>
        <taxon>Pseudonocardiaceae</taxon>
        <taxon>Amycolatopsis</taxon>
    </lineage>
</organism>
<dbReference type="Gene3D" id="1.10.8.1060">
    <property type="entry name" value="Corynebacterium glutamicum thioredoxin-dependent arsenate reductase, N-terminal domain"/>
    <property type="match status" value="1"/>
</dbReference>
<sequence length="75" mass="8410">MTVQCHDAVEEVGVWLTGEFSGRVSATTVADVVRATRRDLEGRIATEELGEMLHRMARARLQRMLSADGRIPRSR</sequence>
<gene>
    <name evidence="1" type="ORF">QRX50_14715</name>
</gene>
<dbReference type="AlphaFoldDB" id="A0A9Y2INL0"/>
<evidence type="ECO:0000313" key="2">
    <source>
        <dbReference type="Proteomes" id="UP001236014"/>
    </source>
</evidence>
<name>A0A9Y2INL0_9PSEU</name>
<proteinExistence type="predicted"/>
<protein>
    <submittedName>
        <fullName evidence="1">Uncharacterized protein</fullName>
    </submittedName>
</protein>
<dbReference type="RefSeq" id="WP_285972499.1">
    <property type="nucleotide sequence ID" value="NZ_CP127294.1"/>
</dbReference>
<keyword evidence="2" id="KW-1185">Reference proteome</keyword>
<evidence type="ECO:0000313" key="1">
    <source>
        <dbReference type="EMBL" id="WIX81918.1"/>
    </source>
</evidence>
<dbReference type="EMBL" id="CP127294">
    <property type="protein sequence ID" value="WIX81918.1"/>
    <property type="molecule type" value="Genomic_DNA"/>
</dbReference>
<reference evidence="1 2" key="1">
    <citation type="submission" date="2023-06" db="EMBL/GenBank/DDBJ databases">
        <authorList>
            <person name="Oyuntsetseg B."/>
            <person name="Kim S.B."/>
        </authorList>
    </citation>
    <scope>NUCLEOTIDE SEQUENCE [LARGE SCALE GENOMIC DNA]</scope>
    <source>
        <strain evidence="1 2">2-15</strain>
    </source>
</reference>
<dbReference type="Proteomes" id="UP001236014">
    <property type="component" value="Chromosome"/>
</dbReference>
<dbReference type="KEGG" id="acab:QRX50_14715"/>
<accession>A0A9Y2INL0</accession>